<proteinExistence type="predicted"/>
<sequence length="132" mass="14477">MRKRKIRFLDNCSGVQQTAGASAQKTDRSDAYPIFIHSLSSPHPRKSTASFPSPRLFRPSLPSPGLFRPSTKVASPDHHKPGPGVEGQISEHTAGGKQRSMSRKAEAGTTHEIPRLLFTRECQFFVGSGDYS</sequence>
<dbReference type="AlphaFoldDB" id="A0A8T0T8A2"/>
<feature type="compositionally biased region" description="Polar residues" evidence="1">
    <location>
        <begin position="13"/>
        <end position="24"/>
    </location>
</feature>
<dbReference type="Proteomes" id="UP000823388">
    <property type="component" value="Chromosome 4N"/>
</dbReference>
<dbReference type="EMBL" id="CM029044">
    <property type="protein sequence ID" value="KAG2607631.1"/>
    <property type="molecule type" value="Genomic_DNA"/>
</dbReference>
<comment type="caution">
    <text evidence="2">The sequence shown here is derived from an EMBL/GenBank/DDBJ whole genome shotgun (WGS) entry which is preliminary data.</text>
</comment>
<gene>
    <name evidence="2" type="ORF">PVAP13_4NG262811</name>
</gene>
<protein>
    <submittedName>
        <fullName evidence="2">Uncharacterized protein</fullName>
    </submittedName>
</protein>
<feature type="region of interest" description="Disordered" evidence="1">
    <location>
        <begin position="1"/>
        <end position="109"/>
    </location>
</feature>
<evidence type="ECO:0000256" key="1">
    <source>
        <dbReference type="SAM" id="MobiDB-lite"/>
    </source>
</evidence>
<keyword evidence="3" id="KW-1185">Reference proteome</keyword>
<evidence type="ECO:0000313" key="3">
    <source>
        <dbReference type="Proteomes" id="UP000823388"/>
    </source>
</evidence>
<name>A0A8T0T8A2_PANVG</name>
<accession>A0A8T0T8A2</accession>
<organism evidence="2 3">
    <name type="scientific">Panicum virgatum</name>
    <name type="common">Blackwell switchgrass</name>
    <dbReference type="NCBI Taxonomy" id="38727"/>
    <lineage>
        <taxon>Eukaryota</taxon>
        <taxon>Viridiplantae</taxon>
        <taxon>Streptophyta</taxon>
        <taxon>Embryophyta</taxon>
        <taxon>Tracheophyta</taxon>
        <taxon>Spermatophyta</taxon>
        <taxon>Magnoliopsida</taxon>
        <taxon>Liliopsida</taxon>
        <taxon>Poales</taxon>
        <taxon>Poaceae</taxon>
        <taxon>PACMAD clade</taxon>
        <taxon>Panicoideae</taxon>
        <taxon>Panicodae</taxon>
        <taxon>Paniceae</taxon>
        <taxon>Panicinae</taxon>
        <taxon>Panicum</taxon>
        <taxon>Panicum sect. Hiantes</taxon>
    </lineage>
</organism>
<feature type="compositionally biased region" description="Low complexity" evidence="1">
    <location>
        <begin position="50"/>
        <end position="64"/>
    </location>
</feature>
<evidence type="ECO:0000313" key="2">
    <source>
        <dbReference type="EMBL" id="KAG2607631.1"/>
    </source>
</evidence>
<reference evidence="2" key="1">
    <citation type="submission" date="2020-05" db="EMBL/GenBank/DDBJ databases">
        <title>WGS assembly of Panicum virgatum.</title>
        <authorList>
            <person name="Lovell J.T."/>
            <person name="Jenkins J."/>
            <person name="Shu S."/>
            <person name="Juenger T.E."/>
            <person name="Schmutz J."/>
        </authorList>
    </citation>
    <scope>NUCLEOTIDE SEQUENCE</scope>
    <source>
        <strain evidence="2">AP13</strain>
    </source>
</reference>